<keyword evidence="8" id="KW-0949">S-adenosyl-L-methionine</keyword>
<dbReference type="PANTHER" id="PTHR11579">
    <property type="entry name" value="PROTEIN-L-ISOASPARTATE O-METHYLTRANSFERASE"/>
    <property type="match status" value="1"/>
</dbReference>
<gene>
    <name evidence="12" type="ORF">GCM10009799_20780</name>
</gene>
<evidence type="ECO:0000256" key="5">
    <source>
        <dbReference type="ARBA" id="ARBA00022490"/>
    </source>
</evidence>
<reference evidence="12 13" key="1">
    <citation type="journal article" date="2019" name="Int. J. Syst. Evol. Microbiol.">
        <title>The Global Catalogue of Microorganisms (GCM) 10K type strain sequencing project: providing services to taxonomists for standard genome sequencing and annotation.</title>
        <authorList>
            <consortium name="The Broad Institute Genomics Platform"/>
            <consortium name="The Broad Institute Genome Sequencing Center for Infectious Disease"/>
            <person name="Wu L."/>
            <person name="Ma J."/>
        </authorList>
    </citation>
    <scope>NUCLEOTIDE SEQUENCE [LARGE SCALE GENOMIC DNA]</scope>
    <source>
        <strain evidence="12 13">JCM 15313</strain>
    </source>
</reference>
<dbReference type="SUPFAM" id="SSF53335">
    <property type="entry name" value="S-adenosyl-L-methionine-dependent methyltransferases"/>
    <property type="match status" value="1"/>
</dbReference>
<evidence type="ECO:0000256" key="10">
    <source>
        <dbReference type="ARBA" id="ARBA00031323"/>
    </source>
</evidence>
<keyword evidence="13" id="KW-1185">Reference proteome</keyword>
<evidence type="ECO:0000256" key="7">
    <source>
        <dbReference type="ARBA" id="ARBA00022679"/>
    </source>
</evidence>
<dbReference type="EC" id="2.1.1.77" evidence="3"/>
<evidence type="ECO:0000256" key="11">
    <source>
        <dbReference type="ARBA" id="ARBA00031350"/>
    </source>
</evidence>
<organism evidence="12 13">
    <name type="scientific">Nocardiopsis rhodophaea</name>
    <dbReference type="NCBI Taxonomy" id="280238"/>
    <lineage>
        <taxon>Bacteria</taxon>
        <taxon>Bacillati</taxon>
        <taxon>Actinomycetota</taxon>
        <taxon>Actinomycetes</taxon>
        <taxon>Streptosporangiales</taxon>
        <taxon>Nocardiopsidaceae</taxon>
        <taxon>Nocardiopsis</taxon>
    </lineage>
</organism>
<keyword evidence="6 12" id="KW-0489">Methyltransferase</keyword>
<dbReference type="PANTHER" id="PTHR11579:SF0">
    <property type="entry name" value="PROTEIN-L-ISOASPARTATE(D-ASPARTATE) O-METHYLTRANSFERASE"/>
    <property type="match status" value="1"/>
</dbReference>
<comment type="caution">
    <text evidence="12">The sequence shown here is derived from an EMBL/GenBank/DDBJ whole genome shotgun (WGS) entry which is preliminary data.</text>
</comment>
<evidence type="ECO:0000256" key="4">
    <source>
        <dbReference type="ARBA" id="ARBA00013346"/>
    </source>
</evidence>
<evidence type="ECO:0000256" key="6">
    <source>
        <dbReference type="ARBA" id="ARBA00022603"/>
    </source>
</evidence>
<keyword evidence="7" id="KW-0808">Transferase</keyword>
<dbReference type="GO" id="GO:0008168">
    <property type="term" value="F:methyltransferase activity"/>
    <property type="evidence" value="ECO:0007669"/>
    <property type="project" value="UniProtKB-KW"/>
</dbReference>
<name>A0ABN2SY06_9ACTN</name>
<dbReference type="InterPro" id="IPR029063">
    <property type="entry name" value="SAM-dependent_MTases_sf"/>
</dbReference>
<keyword evidence="5" id="KW-0963">Cytoplasm</keyword>
<dbReference type="CDD" id="cd02440">
    <property type="entry name" value="AdoMet_MTases"/>
    <property type="match status" value="1"/>
</dbReference>
<evidence type="ECO:0000256" key="8">
    <source>
        <dbReference type="ARBA" id="ARBA00022691"/>
    </source>
</evidence>
<evidence type="ECO:0000256" key="2">
    <source>
        <dbReference type="ARBA" id="ARBA00005369"/>
    </source>
</evidence>
<dbReference type="RefSeq" id="WP_344161758.1">
    <property type="nucleotide sequence ID" value="NZ_BAAAPC010000007.1"/>
</dbReference>
<evidence type="ECO:0000313" key="13">
    <source>
        <dbReference type="Proteomes" id="UP001501585"/>
    </source>
</evidence>
<evidence type="ECO:0000313" key="12">
    <source>
        <dbReference type="EMBL" id="GAA1994500.1"/>
    </source>
</evidence>
<evidence type="ECO:0000256" key="9">
    <source>
        <dbReference type="ARBA" id="ARBA00030757"/>
    </source>
</evidence>
<evidence type="ECO:0000256" key="3">
    <source>
        <dbReference type="ARBA" id="ARBA00011890"/>
    </source>
</evidence>
<sequence length="407" mass="44029">MTGPRPGARLARFLTSRGAIQDPAWHRAVLAVDRAAFIPETVWVRDSGDPAVFRPYPRDTDPDIQRWIYEDYALMIQVDDGHPVGDDGSGRTPTSSISQPSLVVAMLEALDVAEGMRVLEVGTGTGYNCALLCERLGDENVTSVEVDEGVAEQARATLDRLGYKPRLLVADGAEPVDGEQFDRLLSTVAVRRIPPAWLSAVRPGGVIVTPWAPGPGFSSAVLVRLVVEETGAASGRIIGDAAFMLMRDHRYDAVGISAFVNEDAPSVTTGHTTVNPRWVSDRHPGWTVMLGHLVPGLGYASYEAAEDDFAAAGEASVFVVDRDGDSWALGEYVPQVGQDGYEAKRSGPRDLWAEIGAARAAWERTGRPGRDRLGLTITPNGTHRLWADEPGRVLSGRHAWRHQARPG</sequence>
<protein>
    <recommendedName>
        <fullName evidence="4">Protein-L-isoaspartate O-methyltransferase</fullName>
        <ecNumber evidence="3">2.1.1.77</ecNumber>
    </recommendedName>
    <alternativeName>
        <fullName evidence="11">L-isoaspartyl protein carboxyl methyltransferase</fullName>
    </alternativeName>
    <alternativeName>
        <fullName evidence="9">Protein L-isoaspartyl methyltransferase</fullName>
    </alternativeName>
    <alternativeName>
        <fullName evidence="10">Protein-beta-aspartate methyltransferase</fullName>
    </alternativeName>
</protein>
<dbReference type="GO" id="GO:0032259">
    <property type="term" value="P:methylation"/>
    <property type="evidence" value="ECO:0007669"/>
    <property type="project" value="UniProtKB-KW"/>
</dbReference>
<dbReference type="Proteomes" id="UP001501585">
    <property type="component" value="Unassembled WGS sequence"/>
</dbReference>
<evidence type="ECO:0000256" key="1">
    <source>
        <dbReference type="ARBA" id="ARBA00004496"/>
    </source>
</evidence>
<dbReference type="EMBL" id="BAAAPC010000007">
    <property type="protein sequence ID" value="GAA1994500.1"/>
    <property type="molecule type" value="Genomic_DNA"/>
</dbReference>
<comment type="subcellular location">
    <subcellularLocation>
        <location evidence="1">Cytoplasm</location>
    </subcellularLocation>
</comment>
<comment type="similarity">
    <text evidence="2">Belongs to the methyltransferase superfamily. L-isoaspartyl/D-aspartyl protein methyltransferase family.</text>
</comment>
<dbReference type="Pfam" id="PF01135">
    <property type="entry name" value="PCMT"/>
    <property type="match status" value="1"/>
</dbReference>
<dbReference type="InterPro" id="IPR000682">
    <property type="entry name" value="PCMT"/>
</dbReference>
<proteinExistence type="inferred from homology"/>
<accession>A0ABN2SY06</accession>
<dbReference type="Gene3D" id="3.40.50.150">
    <property type="entry name" value="Vaccinia Virus protein VP39"/>
    <property type="match status" value="1"/>
</dbReference>